<evidence type="ECO:0000313" key="5">
    <source>
        <dbReference type="EMBL" id="QYF49439.1"/>
    </source>
</evidence>
<organism evidence="5 6">
    <name type="scientific">Candidatus Rhabdochlamydia oedothoracis</name>
    <dbReference type="NCBI Taxonomy" id="2720720"/>
    <lineage>
        <taxon>Bacteria</taxon>
        <taxon>Pseudomonadati</taxon>
        <taxon>Chlamydiota</taxon>
        <taxon>Chlamydiia</taxon>
        <taxon>Parachlamydiales</taxon>
        <taxon>Candidatus Rhabdochlamydiaceae</taxon>
        <taxon>Candidatus Rhabdochlamydia</taxon>
    </lineage>
</organism>
<sequence>MAQACEKTLTLEEISVSGYEKIIRVLNPEVGLHAIICIHSSVIGPTLGGIRIYPYPNEEIALKDVMRLAKAMTYKSLLSECSWGGGKAVIIADPKVDKTKELLSAFAEAVHQLKGEYICAEDVGCSPEDVLLISKTTPYVVGLPHEKSSGNPAIFTAWGTFRGIQSALKKIYNSSDLEGRKIAIQGIGTVGFELARLLFWAGAHLIISDLDQKRCLELQQLTGAVILSTEEILKAECDVLAPCAMGGILNSRTIPLLRCLAVAGCANNQLLNDSDADELASRGILYAPDFIINAGGLINVSLELEAEGYSPIRARNRVNRIYDQLMVIYKIAEQNRFSTHRAALSFGDYRLKYQIGKRIEPPYFHHASM</sequence>
<dbReference type="InterPro" id="IPR006096">
    <property type="entry name" value="Glu/Leu/Phe/Val/Trp_DH_C"/>
</dbReference>
<dbReference type="Pfam" id="PF00208">
    <property type="entry name" value="ELFV_dehydrog"/>
    <property type="match status" value="1"/>
</dbReference>
<dbReference type="PIRSF" id="PIRSF000188">
    <property type="entry name" value="Phe_leu_dh"/>
    <property type="match status" value="1"/>
</dbReference>
<dbReference type="EC" id="1.4.1.9" evidence="5"/>
<dbReference type="SUPFAM" id="SSF53223">
    <property type="entry name" value="Aminoacid dehydrogenase-like, N-terminal domain"/>
    <property type="match status" value="1"/>
</dbReference>
<dbReference type="RefSeq" id="WP_215216623.1">
    <property type="nucleotide sequence ID" value="NZ_CP075587.1"/>
</dbReference>
<evidence type="ECO:0000256" key="1">
    <source>
        <dbReference type="ARBA" id="ARBA00006382"/>
    </source>
</evidence>
<keyword evidence="2 5" id="KW-0560">Oxidoreductase</keyword>
<keyword evidence="6" id="KW-1185">Reference proteome</keyword>
<evidence type="ECO:0000256" key="2">
    <source>
        <dbReference type="ARBA" id="ARBA00023002"/>
    </source>
</evidence>
<dbReference type="InterPro" id="IPR046346">
    <property type="entry name" value="Aminoacid_DH-like_N_sf"/>
</dbReference>
<dbReference type="Gene3D" id="3.40.50.10860">
    <property type="entry name" value="Leucine Dehydrogenase, chain A, domain 1"/>
    <property type="match status" value="1"/>
</dbReference>
<feature type="domain" description="Glutamate/phenylalanine/leucine/valine/L-tryptophan dehydrogenase C-terminal" evidence="4">
    <location>
        <begin position="150"/>
        <end position="360"/>
    </location>
</feature>
<reference evidence="5 6" key="1">
    <citation type="journal article" date="2022" name="bioRxiv">
        <title>Ecology and evolution of chlamydial symbionts of arthropods.</title>
        <authorList>
            <person name="Halter T."/>
            <person name="Koestlbacher S."/>
            <person name="Collingro A."/>
            <person name="Sixt B.S."/>
            <person name="Toenshoff E.R."/>
            <person name="Hendrickx F."/>
            <person name="Kostanjsek R."/>
            <person name="Horn M."/>
        </authorList>
    </citation>
    <scope>NUCLEOTIDE SEQUENCE [LARGE SCALE GENOMIC DNA]</scope>
    <source>
        <strain evidence="5">W744xW776</strain>
    </source>
</reference>
<dbReference type="PANTHER" id="PTHR42722:SF1">
    <property type="entry name" value="VALINE DEHYDROGENASE"/>
    <property type="match status" value="1"/>
</dbReference>
<dbReference type="InterPro" id="IPR016211">
    <property type="entry name" value="Glu/Phe/Leu/Val/Trp_DH_bac/arc"/>
</dbReference>
<dbReference type="Pfam" id="PF02812">
    <property type="entry name" value="ELFV_dehydrog_N"/>
    <property type="match status" value="1"/>
</dbReference>
<dbReference type="InterPro" id="IPR006097">
    <property type="entry name" value="Glu/Leu/Phe/Val/Trp_DH_dimer"/>
</dbReference>
<dbReference type="Proteomes" id="UP000826014">
    <property type="component" value="Chromosome"/>
</dbReference>
<dbReference type="SMART" id="SM00839">
    <property type="entry name" value="ELFV_dehydrog"/>
    <property type="match status" value="1"/>
</dbReference>
<protein>
    <submittedName>
        <fullName evidence="5">Leucine dehydrogenase</fullName>
        <ecNumber evidence="5">1.4.1.9</ecNumber>
    </submittedName>
</protein>
<name>A0ABX8V2H0_9BACT</name>
<evidence type="ECO:0000259" key="4">
    <source>
        <dbReference type="SMART" id="SM00839"/>
    </source>
</evidence>
<dbReference type="GO" id="GO:0050049">
    <property type="term" value="F:L-leucine dehydrogenase activity"/>
    <property type="evidence" value="ECO:0007669"/>
    <property type="project" value="UniProtKB-EC"/>
</dbReference>
<evidence type="ECO:0000313" key="6">
    <source>
        <dbReference type="Proteomes" id="UP000826014"/>
    </source>
</evidence>
<keyword evidence="3" id="KW-0520">NAD</keyword>
<dbReference type="SUPFAM" id="SSF51735">
    <property type="entry name" value="NAD(P)-binding Rossmann-fold domains"/>
    <property type="match status" value="1"/>
</dbReference>
<dbReference type="CDD" id="cd01075">
    <property type="entry name" value="NAD_bind_Leu_Phe_Val_DH"/>
    <property type="match status" value="1"/>
</dbReference>
<proteinExistence type="inferred from homology"/>
<dbReference type="EMBL" id="CP075587">
    <property type="protein sequence ID" value="QYF49439.1"/>
    <property type="molecule type" value="Genomic_DNA"/>
</dbReference>
<dbReference type="PANTHER" id="PTHR42722">
    <property type="entry name" value="LEUCINE DEHYDROGENASE"/>
    <property type="match status" value="1"/>
</dbReference>
<dbReference type="Gene3D" id="3.40.50.720">
    <property type="entry name" value="NAD(P)-binding Rossmann-like Domain"/>
    <property type="match status" value="1"/>
</dbReference>
<comment type="similarity">
    <text evidence="1">Belongs to the Glu/Leu/Phe/Val dehydrogenases family.</text>
</comment>
<gene>
    <name evidence="5" type="ORF">RHABOEDO_001781</name>
</gene>
<dbReference type="InterPro" id="IPR036291">
    <property type="entry name" value="NAD(P)-bd_dom_sf"/>
</dbReference>
<evidence type="ECO:0000256" key="3">
    <source>
        <dbReference type="ARBA" id="ARBA00023027"/>
    </source>
</evidence>
<accession>A0ABX8V2H0</accession>